<organism evidence="1 2">
    <name type="scientific">Haemaphysalis longicornis</name>
    <name type="common">Bush tick</name>
    <dbReference type="NCBI Taxonomy" id="44386"/>
    <lineage>
        <taxon>Eukaryota</taxon>
        <taxon>Metazoa</taxon>
        <taxon>Ecdysozoa</taxon>
        <taxon>Arthropoda</taxon>
        <taxon>Chelicerata</taxon>
        <taxon>Arachnida</taxon>
        <taxon>Acari</taxon>
        <taxon>Parasitiformes</taxon>
        <taxon>Ixodida</taxon>
        <taxon>Ixodoidea</taxon>
        <taxon>Ixodidae</taxon>
        <taxon>Haemaphysalinae</taxon>
        <taxon>Haemaphysalis</taxon>
    </lineage>
</organism>
<dbReference type="AlphaFoldDB" id="A0A9J6H055"/>
<proteinExistence type="predicted"/>
<dbReference type="EMBL" id="JABSTR010000010">
    <property type="protein sequence ID" value="KAH9380100.1"/>
    <property type="molecule type" value="Genomic_DNA"/>
</dbReference>
<protein>
    <submittedName>
        <fullName evidence="1">Uncharacterized protein</fullName>
    </submittedName>
</protein>
<dbReference type="VEuPathDB" id="VectorBase:HLOH_049786"/>
<dbReference type="Proteomes" id="UP000821853">
    <property type="component" value="Chromosome 8"/>
</dbReference>
<evidence type="ECO:0000313" key="2">
    <source>
        <dbReference type="Proteomes" id="UP000821853"/>
    </source>
</evidence>
<gene>
    <name evidence="1" type="ORF">HPB48_003130</name>
</gene>
<comment type="caution">
    <text evidence="1">The sequence shown here is derived from an EMBL/GenBank/DDBJ whole genome shotgun (WGS) entry which is preliminary data.</text>
</comment>
<accession>A0A9J6H055</accession>
<name>A0A9J6H055_HAELO</name>
<evidence type="ECO:0000313" key="1">
    <source>
        <dbReference type="EMBL" id="KAH9380100.1"/>
    </source>
</evidence>
<reference evidence="1 2" key="1">
    <citation type="journal article" date="2020" name="Cell">
        <title>Large-Scale Comparative Analyses of Tick Genomes Elucidate Their Genetic Diversity and Vector Capacities.</title>
        <authorList>
            <consortium name="Tick Genome and Microbiome Consortium (TIGMIC)"/>
            <person name="Jia N."/>
            <person name="Wang J."/>
            <person name="Shi W."/>
            <person name="Du L."/>
            <person name="Sun Y."/>
            <person name="Zhan W."/>
            <person name="Jiang J.F."/>
            <person name="Wang Q."/>
            <person name="Zhang B."/>
            <person name="Ji P."/>
            <person name="Bell-Sakyi L."/>
            <person name="Cui X.M."/>
            <person name="Yuan T.T."/>
            <person name="Jiang B.G."/>
            <person name="Yang W.F."/>
            <person name="Lam T.T."/>
            <person name="Chang Q.C."/>
            <person name="Ding S.J."/>
            <person name="Wang X.J."/>
            <person name="Zhu J.G."/>
            <person name="Ruan X.D."/>
            <person name="Zhao L."/>
            <person name="Wei J.T."/>
            <person name="Ye R.Z."/>
            <person name="Que T.C."/>
            <person name="Du C.H."/>
            <person name="Zhou Y.H."/>
            <person name="Cheng J.X."/>
            <person name="Dai P.F."/>
            <person name="Guo W.B."/>
            <person name="Han X.H."/>
            <person name="Huang E.J."/>
            <person name="Li L.F."/>
            <person name="Wei W."/>
            <person name="Gao Y.C."/>
            <person name="Liu J.Z."/>
            <person name="Shao H.Z."/>
            <person name="Wang X."/>
            <person name="Wang C.C."/>
            <person name="Yang T.C."/>
            <person name="Huo Q.B."/>
            <person name="Li W."/>
            <person name="Chen H.Y."/>
            <person name="Chen S.E."/>
            <person name="Zhou L.G."/>
            <person name="Ni X.B."/>
            <person name="Tian J.H."/>
            <person name="Sheng Y."/>
            <person name="Liu T."/>
            <person name="Pan Y.S."/>
            <person name="Xia L.Y."/>
            <person name="Li J."/>
            <person name="Zhao F."/>
            <person name="Cao W.C."/>
        </authorList>
    </citation>
    <scope>NUCLEOTIDE SEQUENCE [LARGE SCALE GENOMIC DNA]</scope>
    <source>
        <strain evidence="1">HaeL-2018</strain>
    </source>
</reference>
<keyword evidence="2" id="KW-1185">Reference proteome</keyword>
<sequence length="183" mass="20207">MSDVLPYSVALTVQISPKEADRKMYRMLTPRSFVTSSRLYAPFVLDQIATGKAVLIGDRHHVDLPGGHELPQVPGQSSWAREHGILLKWHADSTALGGDIVRCPKVDIGEADTLDFEHHRSIFLLFLEGNALAGIVMLVELAVWGKGLHGPVAKSYTRVAVCTGGVLMRRLFDTYKFARKIEA</sequence>